<dbReference type="PaxDb" id="4577-AC202439.3_FGP001"/>
<dbReference type="EnsemblPlants" id="Zm00001eb279820_T001">
    <property type="protein sequence ID" value="Zm00001eb279820_P001"/>
    <property type="gene ID" value="Zm00001eb279820"/>
</dbReference>
<evidence type="ECO:0000256" key="1">
    <source>
        <dbReference type="SAM" id="MobiDB-lite"/>
    </source>
</evidence>
<dbReference type="Gramene" id="Zm00001eb279820_T001">
    <property type="protein sequence ID" value="Zm00001eb279820_P001"/>
    <property type="gene ID" value="Zm00001eb279820"/>
</dbReference>
<dbReference type="EMBL" id="CM000782">
    <property type="protein sequence ID" value="AQK83391.1"/>
    <property type="molecule type" value="Genomic_DNA"/>
</dbReference>
<reference evidence="4" key="1">
    <citation type="journal article" date="2009" name="Science">
        <title>The B73 maize genome: complexity, diversity, and dynamics.</title>
        <authorList>
            <person name="Schnable P.S."/>
            <person name="Ware D."/>
            <person name="Fulton R.S."/>
            <person name="Stein J.C."/>
            <person name="Wei F."/>
            <person name="Pasternak S."/>
            <person name="Liang C."/>
            <person name="Zhang J."/>
            <person name="Fulton L."/>
            <person name="Graves T.A."/>
            <person name="Minx P."/>
            <person name="Reily A.D."/>
            <person name="Courtney L."/>
            <person name="Kruchowski S.S."/>
            <person name="Tomlinson C."/>
            <person name="Strong C."/>
            <person name="Delehaunty K."/>
            <person name="Fronick C."/>
            <person name="Courtney B."/>
            <person name="Rock S.M."/>
            <person name="Belter E."/>
            <person name="Du F."/>
            <person name="Kim K."/>
            <person name="Abbott R.M."/>
            <person name="Cotton M."/>
            <person name="Levy A."/>
            <person name="Marchetto P."/>
            <person name="Ochoa K."/>
            <person name="Jackson S.M."/>
            <person name="Gillam B."/>
            <person name="Chen W."/>
            <person name="Yan L."/>
            <person name="Higginbotham J."/>
            <person name="Cardenas M."/>
            <person name="Waligorski J."/>
            <person name="Applebaum E."/>
            <person name="Phelps L."/>
            <person name="Falcone J."/>
            <person name="Kanchi K."/>
            <person name="Thane T."/>
            <person name="Scimone A."/>
            <person name="Thane N."/>
            <person name="Henke J."/>
            <person name="Wang T."/>
            <person name="Ruppert J."/>
            <person name="Shah N."/>
            <person name="Rotter K."/>
            <person name="Hodges J."/>
            <person name="Ingenthron E."/>
            <person name="Cordes M."/>
            <person name="Kohlberg S."/>
            <person name="Sgro J."/>
            <person name="Delgado B."/>
            <person name="Mead K."/>
            <person name="Chinwalla A."/>
            <person name="Leonard S."/>
            <person name="Crouse K."/>
            <person name="Collura K."/>
            <person name="Kudrna D."/>
            <person name="Currie J."/>
            <person name="He R."/>
            <person name="Angelova A."/>
            <person name="Rajasekar S."/>
            <person name="Mueller T."/>
            <person name="Lomeli R."/>
            <person name="Scara G."/>
            <person name="Ko A."/>
            <person name="Delaney K."/>
            <person name="Wissotski M."/>
            <person name="Lopez G."/>
            <person name="Campos D."/>
            <person name="Braidotti M."/>
            <person name="Ashley E."/>
            <person name="Golser W."/>
            <person name="Kim H."/>
            <person name="Lee S."/>
            <person name="Lin J."/>
            <person name="Dujmic Z."/>
            <person name="Kim W."/>
            <person name="Talag J."/>
            <person name="Zuccolo A."/>
            <person name="Fan C."/>
            <person name="Sebastian A."/>
            <person name="Kramer M."/>
            <person name="Spiegel L."/>
            <person name="Nascimento L."/>
            <person name="Zutavern T."/>
            <person name="Miller B."/>
            <person name="Ambroise C."/>
            <person name="Muller S."/>
            <person name="Spooner W."/>
            <person name="Narechania A."/>
            <person name="Ren L."/>
            <person name="Wei S."/>
            <person name="Kumari S."/>
            <person name="Faga B."/>
            <person name="Levy M.J."/>
            <person name="McMahan L."/>
            <person name="Van Buren P."/>
            <person name="Vaughn M.W."/>
            <person name="Ying K."/>
            <person name="Yeh C.-T."/>
            <person name="Emrich S.J."/>
            <person name="Jia Y."/>
            <person name="Kalyanaraman A."/>
            <person name="Hsia A.-P."/>
            <person name="Barbazuk W.B."/>
            <person name="Baucom R.S."/>
            <person name="Brutnell T.P."/>
            <person name="Carpita N.C."/>
            <person name="Chaparro C."/>
            <person name="Chia J.-M."/>
            <person name="Deragon J.-M."/>
            <person name="Estill J.C."/>
            <person name="Fu Y."/>
            <person name="Jeddeloh J.A."/>
            <person name="Han Y."/>
            <person name="Lee H."/>
            <person name="Li P."/>
            <person name="Lisch D.R."/>
            <person name="Liu S."/>
            <person name="Liu Z."/>
            <person name="Nagel D.H."/>
            <person name="McCann M.C."/>
            <person name="SanMiguel P."/>
            <person name="Myers A.M."/>
            <person name="Nettleton D."/>
            <person name="Nguyen J."/>
            <person name="Penning B.W."/>
            <person name="Ponnala L."/>
            <person name="Schneider K.L."/>
            <person name="Schwartz D.C."/>
            <person name="Sharma A."/>
            <person name="Soderlund C."/>
            <person name="Springer N.M."/>
            <person name="Sun Q."/>
            <person name="Wang H."/>
            <person name="Waterman M."/>
            <person name="Westerman R."/>
            <person name="Wolfgruber T.K."/>
            <person name="Yang L."/>
            <person name="Yu Y."/>
            <person name="Zhang L."/>
            <person name="Zhou S."/>
            <person name="Zhu Q."/>
            <person name="Bennetzen J.L."/>
            <person name="Dawe R.K."/>
            <person name="Jiang J."/>
            <person name="Jiang N."/>
            <person name="Presting G.G."/>
            <person name="Wessler S.R."/>
            <person name="Aluru S."/>
            <person name="Martienssen R.A."/>
            <person name="Clifton S.W."/>
            <person name="McCombie W.R."/>
            <person name="Wing R.A."/>
            <person name="Wilson R.K."/>
        </authorList>
    </citation>
    <scope>NUCLEOTIDE SEQUENCE [LARGE SCALE GENOMIC DNA]</scope>
    <source>
        <strain evidence="4">cv. B73</strain>
    </source>
</reference>
<reference evidence="3" key="4">
    <citation type="submission" date="2021-05" db="UniProtKB">
        <authorList>
            <consortium name="EnsemblPlants"/>
        </authorList>
    </citation>
    <scope>IDENTIFICATION</scope>
    <source>
        <strain evidence="3">cv. B73</strain>
    </source>
</reference>
<evidence type="ECO:0000313" key="4">
    <source>
        <dbReference type="Proteomes" id="UP000007305"/>
    </source>
</evidence>
<name>A0A1D6LVW2_MAIZE</name>
<evidence type="ECO:0000313" key="3">
    <source>
        <dbReference type="EnsemblPlants" id="Zm00001eb279820_P001"/>
    </source>
</evidence>
<sequence length="188" mass="20475">MDAAGGGTVVVGGLDDADIGFFSRRKHRCCGCFWTSSSPHARRASGGADEGWWHDVREGGSGAVSGRRRWWRRGVDALMKVREWSELMAGPRWKTFIRRFRRGSSRHGANGGGKLNYDPLSYALNFDEGHGAANPEDGDYQGYDRDISTRFVAPLPGSAKSSSMDLGGRDAPPLFLHHPQSPRAPTGG</sequence>
<gene>
    <name evidence="3" type="primary">LOC103629942</name>
    <name evidence="2" type="ORF">ZEAMMB73_Zm00001d037243</name>
</gene>
<evidence type="ECO:0008006" key="6">
    <source>
        <dbReference type="Google" id="ProtNLM"/>
    </source>
</evidence>
<dbReference type="eggNOG" id="ENOG502S4NQ">
    <property type="taxonomic scope" value="Eukaryota"/>
</dbReference>
<reference evidence="2" key="2">
    <citation type="submission" date="2015-12" db="EMBL/GenBank/DDBJ databases">
        <title>Update maize B73 reference genome by single molecule sequencing technologies.</title>
        <authorList>
            <consortium name="Maize Genome Sequencing Project"/>
            <person name="Ware D."/>
        </authorList>
    </citation>
    <scope>NUCLEOTIDE SEQUENCE</scope>
    <source>
        <tissue evidence="2">Seedling</tissue>
    </source>
</reference>
<keyword evidence="5" id="KW-1267">Proteomics identification</keyword>
<protein>
    <recommendedName>
        <fullName evidence="6">NHL domain-containing protein</fullName>
    </recommendedName>
</protein>
<organism evidence="2">
    <name type="scientific">Zea mays</name>
    <name type="common">Maize</name>
    <dbReference type="NCBI Taxonomy" id="4577"/>
    <lineage>
        <taxon>Eukaryota</taxon>
        <taxon>Viridiplantae</taxon>
        <taxon>Streptophyta</taxon>
        <taxon>Embryophyta</taxon>
        <taxon>Tracheophyta</taxon>
        <taxon>Spermatophyta</taxon>
        <taxon>Magnoliopsida</taxon>
        <taxon>Liliopsida</taxon>
        <taxon>Poales</taxon>
        <taxon>Poaceae</taxon>
        <taxon>PACMAD clade</taxon>
        <taxon>Panicoideae</taxon>
        <taxon>Andropogonodae</taxon>
        <taxon>Andropogoneae</taxon>
        <taxon>Tripsacinae</taxon>
        <taxon>Zea</taxon>
    </lineage>
</organism>
<dbReference type="Proteomes" id="UP000007305">
    <property type="component" value="Chromosome 6"/>
</dbReference>
<proteinExistence type="evidence at protein level"/>
<evidence type="ECO:0000313" key="2">
    <source>
        <dbReference type="EMBL" id="AQK83391.1"/>
    </source>
</evidence>
<feature type="region of interest" description="Disordered" evidence="1">
    <location>
        <begin position="156"/>
        <end position="188"/>
    </location>
</feature>
<dbReference type="PANTHER" id="PTHR47076">
    <property type="entry name" value="NHL DOMAIN PROTEIN"/>
    <property type="match status" value="1"/>
</dbReference>
<keyword evidence="4" id="KW-1185">Reference proteome</keyword>
<dbReference type="PANTHER" id="PTHR47076:SF1">
    <property type="entry name" value="NHL DOMAIN PROTEIN"/>
    <property type="match status" value="1"/>
</dbReference>
<dbReference type="ExpressionAtlas" id="A0A1D6LVW2">
    <property type="expression patterns" value="baseline and differential"/>
</dbReference>
<reference evidence="3" key="3">
    <citation type="submission" date="2019-07" db="EMBL/GenBank/DDBJ databases">
        <authorList>
            <person name="Seetharam A."/>
            <person name="Woodhouse M."/>
            <person name="Cannon E."/>
        </authorList>
    </citation>
    <scope>NUCLEOTIDE SEQUENCE [LARGE SCALE GENOMIC DNA]</scope>
    <source>
        <strain evidence="3">cv. B73</strain>
    </source>
</reference>
<accession>A0A1D6LVW2</accession>
<evidence type="ECO:0007829" key="5">
    <source>
        <dbReference type="PeptideAtlas" id="A0A1D6LVW2"/>
    </source>
</evidence>
<dbReference type="OMA" id="REWSELM"/>
<dbReference type="AlphaFoldDB" id="A0A1D6LVW2"/>